<dbReference type="AlphaFoldDB" id="A0A6A4SWX2"/>
<sequence length="126" mass="14312">MVRSANEDACLHASTYKSTTSAEWGILRSVDTFKLSLLPRFPNRAGRAGECLVRIRRPDRFVRTVEEIRLKRGSSELQSKSTTGHKNLNPEPSTDDVASTMSSRYNEGQERKANEVTERDERLKID</sequence>
<feature type="compositionally biased region" description="Basic and acidic residues" evidence="1">
    <location>
        <begin position="107"/>
        <end position="126"/>
    </location>
</feature>
<evidence type="ECO:0000313" key="2">
    <source>
        <dbReference type="EMBL" id="KAF0035594.1"/>
    </source>
</evidence>
<dbReference type="EMBL" id="VEVO01000011">
    <property type="protein sequence ID" value="KAF0035594.1"/>
    <property type="molecule type" value="Genomic_DNA"/>
</dbReference>
<dbReference type="Proteomes" id="UP000438429">
    <property type="component" value="Unassembled WGS sequence"/>
</dbReference>
<evidence type="ECO:0000313" key="3">
    <source>
        <dbReference type="Proteomes" id="UP000438429"/>
    </source>
</evidence>
<feature type="region of interest" description="Disordered" evidence="1">
    <location>
        <begin position="72"/>
        <end position="126"/>
    </location>
</feature>
<protein>
    <submittedName>
        <fullName evidence="2">Uncharacterized protein</fullName>
    </submittedName>
</protein>
<reference evidence="2 3" key="1">
    <citation type="submission" date="2019-06" db="EMBL/GenBank/DDBJ databases">
        <title>Draft genomes of female and male turbot (Scophthalmus maximus).</title>
        <authorList>
            <person name="Xu H."/>
            <person name="Xu X.-W."/>
            <person name="Shao C."/>
            <person name="Chen S."/>
        </authorList>
    </citation>
    <scope>NUCLEOTIDE SEQUENCE [LARGE SCALE GENOMIC DNA]</scope>
    <source>
        <strain evidence="2">Ysfricsl-2016a</strain>
        <tissue evidence="2">Blood</tissue>
    </source>
</reference>
<accession>A0A6A4SWX2</accession>
<comment type="caution">
    <text evidence="2">The sequence shown here is derived from an EMBL/GenBank/DDBJ whole genome shotgun (WGS) entry which is preliminary data.</text>
</comment>
<gene>
    <name evidence="2" type="ORF">F2P81_013352</name>
</gene>
<evidence type="ECO:0000256" key="1">
    <source>
        <dbReference type="SAM" id="MobiDB-lite"/>
    </source>
</evidence>
<proteinExistence type="predicted"/>
<feature type="compositionally biased region" description="Polar residues" evidence="1">
    <location>
        <begin position="75"/>
        <end position="106"/>
    </location>
</feature>
<organism evidence="2 3">
    <name type="scientific">Scophthalmus maximus</name>
    <name type="common">Turbot</name>
    <name type="synonym">Psetta maxima</name>
    <dbReference type="NCBI Taxonomy" id="52904"/>
    <lineage>
        <taxon>Eukaryota</taxon>
        <taxon>Metazoa</taxon>
        <taxon>Chordata</taxon>
        <taxon>Craniata</taxon>
        <taxon>Vertebrata</taxon>
        <taxon>Euteleostomi</taxon>
        <taxon>Actinopterygii</taxon>
        <taxon>Neopterygii</taxon>
        <taxon>Teleostei</taxon>
        <taxon>Neoteleostei</taxon>
        <taxon>Acanthomorphata</taxon>
        <taxon>Carangaria</taxon>
        <taxon>Pleuronectiformes</taxon>
        <taxon>Pleuronectoidei</taxon>
        <taxon>Scophthalmidae</taxon>
        <taxon>Scophthalmus</taxon>
    </lineage>
</organism>
<name>A0A6A4SWX2_SCOMX</name>